<feature type="compositionally biased region" description="Basic and acidic residues" evidence="5">
    <location>
        <begin position="503"/>
        <end position="515"/>
    </location>
</feature>
<keyword evidence="3 4" id="KW-0067">ATP-binding</keyword>
<evidence type="ECO:0000256" key="1">
    <source>
        <dbReference type="ARBA" id="ARBA00012513"/>
    </source>
</evidence>
<dbReference type="GO" id="GO:0004674">
    <property type="term" value="F:protein serine/threonine kinase activity"/>
    <property type="evidence" value="ECO:0007669"/>
    <property type="project" value="UniProtKB-EC"/>
</dbReference>
<feature type="compositionally biased region" description="Basic and acidic residues" evidence="5">
    <location>
        <begin position="445"/>
        <end position="456"/>
    </location>
</feature>
<dbReference type="InterPro" id="IPR011009">
    <property type="entry name" value="Kinase-like_dom_sf"/>
</dbReference>
<organism evidence="7 8">
    <name type="scientific">Wallemia hederae</name>
    <dbReference type="NCBI Taxonomy" id="1540922"/>
    <lineage>
        <taxon>Eukaryota</taxon>
        <taxon>Fungi</taxon>
        <taxon>Dikarya</taxon>
        <taxon>Basidiomycota</taxon>
        <taxon>Wallemiomycotina</taxon>
        <taxon>Wallemiomycetes</taxon>
        <taxon>Wallemiales</taxon>
        <taxon>Wallemiaceae</taxon>
        <taxon>Wallemia</taxon>
    </lineage>
</organism>
<dbReference type="GO" id="GO:0005737">
    <property type="term" value="C:cytoplasm"/>
    <property type="evidence" value="ECO:0007669"/>
    <property type="project" value="TreeGrafter"/>
</dbReference>
<protein>
    <recommendedName>
        <fullName evidence="1">non-specific serine/threonine protein kinase</fullName>
        <ecNumber evidence="1">2.7.11.1</ecNumber>
    </recommendedName>
</protein>
<dbReference type="AlphaFoldDB" id="A0A4T0FS20"/>
<evidence type="ECO:0000256" key="2">
    <source>
        <dbReference type="ARBA" id="ARBA00022741"/>
    </source>
</evidence>
<dbReference type="EMBL" id="SPNW01000012">
    <property type="protein sequence ID" value="TIA91462.1"/>
    <property type="molecule type" value="Genomic_DNA"/>
</dbReference>
<proteinExistence type="predicted"/>
<dbReference type="CDD" id="cd06627">
    <property type="entry name" value="STKc_Cdc7_like"/>
    <property type="match status" value="1"/>
</dbReference>
<dbReference type="FunFam" id="1.25.10.10:FF:000583">
    <property type="entry name" value="MAP3K epsilon protein kinase 1"/>
    <property type="match status" value="1"/>
</dbReference>
<evidence type="ECO:0000313" key="8">
    <source>
        <dbReference type="Proteomes" id="UP000310189"/>
    </source>
</evidence>
<evidence type="ECO:0000259" key="6">
    <source>
        <dbReference type="PROSITE" id="PS50011"/>
    </source>
</evidence>
<feature type="region of interest" description="Disordered" evidence="5">
    <location>
        <begin position="379"/>
        <end position="427"/>
    </location>
</feature>
<dbReference type="SUPFAM" id="SSF48371">
    <property type="entry name" value="ARM repeat"/>
    <property type="match status" value="1"/>
</dbReference>
<dbReference type="InterPro" id="IPR016024">
    <property type="entry name" value="ARM-type_fold"/>
</dbReference>
<comment type="caution">
    <text evidence="7">The sequence shown here is derived from an EMBL/GenBank/DDBJ whole genome shotgun (WGS) entry which is preliminary data.</text>
</comment>
<dbReference type="Gene3D" id="1.25.10.10">
    <property type="entry name" value="Leucine-rich Repeat Variant"/>
    <property type="match status" value="2"/>
</dbReference>
<feature type="compositionally biased region" description="Basic and acidic residues" evidence="5">
    <location>
        <begin position="379"/>
        <end position="388"/>
    </location>
</feature>
<dbReference type="Gene3D" id="1.10.510.10">
    <property type="entry name" value="Transferase(Phosphotransferase) domain 1"/>
    <property type="match status" value="1"/>
</dbReference>
<keyword evidence="2 4" id="KW-0547">Nucleotide-binding</keyword>
<feature type="binding site" evidence="4">
    <location>
        <position position="38"/>
    </location>
    <ligand>
        <name>ATP</name>
        <dbReference type="ChEBI" id="CHEBI:30616"/>
    </ligand>
</feature>
<accession>A0A4T0FS20</accession>
<reference evidence="7 8" key="1">
    <citation type="submission" date="2019-03" db="EMBL/GenBank/DDBJ databases">
        <title>Sequencing 23 genomes of Wallemia ichthyophaga.</title>
        <authorList>
            <person name="Gostincar C."/>
        </authorList>
    </citation>
    <scope>NUCLEOTIDE SEQUENCE [LARGE SCALE GENOMIC DNA]</scope>
    <source>
        <strain evidence="7 8">EXF-5753</strain>
    </source>
</reference>
<evidence type="ECO:0000256" key="3">
    <source>
        <dbReference type="ARBA" id="ARBA00022840"/>
    </source>
</evidence>
<dbReference type="PANTHER" id="PTHR48012">
    <property type="entry name" value="STERILE20-LIKE KINASE, ISOFORM B-RELATED"/>
    <property type="match status" value="1"/>
</dbReference>
<feature type="compositionally biased region" description="Acidic residues" evidence="5">
    <location>
        <begin position="417"/>
        <end position="427"/>
    </location>
</feature>
<dbReference type="Proteomes" id="UP000310189">
    <property type="component" value="Unassembled WGS sequence"/>
</dbReference>
<dbReference type="InterPro" id="IPR011989">
    <property type="entry name" value="ARM-like"/>
</dbReference>
<feature type="region of interest" description="Disordered" evidence="5">
    <location>
        <begin position="287"/>
        <end position="365"/>
    </location>
</feature>
<dbReference type="InterPro" id="IPR050629">
    <property type="entry name" value="STE20/SPS1-PAK"/>
</dbReference>
<dbReference type="EC" id="2.7.11.1" evidence="1"/>
<dbReference type="Gene3D" id="3.30.200.20">
    <property type="entry name" value="Phosphorylase Kinase, domain 1"/>
    <property type="match status" value="1"/>
</dbReference>
<evidence type="ECO:0000313" key="7">
    <source>
        <dbReference type="EMBL" id="TIA91462.1"/>
    </source>
</evidence>
<dbReference type="SUPFAM" id="SSF56112">
    <property type="entry name" value="Protein kinase-like (PK-like)"/>
    <property type="match status" value="1"/>
</dbReference>
<name>A0A4T0FS20_9BASI</name>
<dbReference type="PANTHER" id="PTHR48012:SF26">
    <property type="entry name" value="SERINE_THREONINE-PROTEIN KINASE DDB_G0283821-RELATED"/>
    <property type="match status" value="1"/>
</dbReference>
<dbReference type="InterPro" id="IPR000719">
    <property type="entry name" value="Prot_kinase_dom"/>
</dbReference>
<dbReference type="GO" id="GO:0005524">
    <property type="term" value="F:ATP binding"/>
    <property type="evidence" value="ECO:0007669"/>
    <property type="project" value="UniProtKB-UniRule"/>
</dbReference>
<dbReference type="SMART" id="SM00220">
    <property type="entry name" value="S_TKc"/>
    <property type="match status" value="1"/>
</dbReference>
<sequence length="1142" mass="126931">MAVPALQNYQIGDCLGKGAFGSVYRALNWTTGETVAVKQIQLSNIPDSQLGEIMSEIDLLKNLHHPRIVRYGGFVKTKDALYVILERFGKFPEKLVAGYISQVLDGLQYLHDQGVCHRDIKAANILAIKDGAVKLADFGVATHAHLADNSVVGSPFWMAPEVIEQSGASTASDIWSVGCVVIELLEGRPPYSHLPQMSALWAIVQHDQMPIPEGASPVVKDFLLHCFQKDPNLRVTAKKLLKHPWMRQADLGADKNNTKVSDLYRKNTPTKDHETYDNAVQKVQEWNEALKSPPKSSKTQRTLFPARETKSTYSPLRRTSLTNDSPTAGSSGSLTPGKPLPPRSDNREHVLSKTEEQQEDNWDADFAGTISFSKAQDVRTIDSRKSDDNTQTIKPTSRQASEDRSSRARIPSKVVEDYSDLGGDEDDTALSEKISSLKLKGGLFHPKDLDRLRDEPSPPLQTSFKIPQKKPSLPKRPSPPTSLRSHSRSRSSISSSPAPTTEQARKTSELAKYSEADDEDFDDVFGKAPPSASGESGQTLQLTTKLSNKSWLGDDVPDDEDPFAQIEEDFVETDLESNLVRDRHARLCALVSDRVNELEAGRPDDKLNEVIDDLLSILEESPDMYSQFVAARGMLSTLEVLESKPGKDVIYKLLRIVNLIVSVDQALVESFCLVGGIAVVLTYASKRYSHELRLEAATFVAHVTHTSVLTLQMFIACRGFKVLVDLLDEEAQELVYEAVSAISSVFESHSLTTKNDFCRIFAKEGLLEPLSNAMSTALKESTEEAAQVRDISSKIFLLFAQIGQNDSVVLNALGTRSILRRLLKACESVCAHDEMSSLLVTLLKTFKHISTSAGMLDVLQNSNAIDVFVRVLDKRKEGERSSEISSQVLQIFYSLTRLSPSRQEEAAQAGLIPLLKRVYEASSPLKQFALPILCDFAHAGKSCRALLWKNHCLELYILLLQDAYFQVSALEAILVWLQNETDRVEGLLLQPVALDSVLTMFVQAKANSFEASLEPLLKMCRISKGLILGLARSSFFKKLIDKLSHTKALVRLNLLRILRLVLEIHPDCKNIVEEYRLTEVISELGVHDNAILVRELCKEISNELKTGRFTSAIKERRSTSDNSILGMGRSYRPHKRIPSRGF</sequence>
<feature type="domain" description="Protein kinase" evidence="6">
    <location>
        <begin position="9"/>
        <end position="246"/>
    </location>
</feature>
<feature type="compositionally biased region" description="Polar residues" evidence="5">
    <location>
        <begin position="389"/>
        <end position="399"/>
    </location>
</feature>
<gene>
    <name evidence="7" type="ORF">E3P99_01054</name>
</gene>
<feature type="region of interest" description="Disordered" evidence="5">
    <location>
        <begin position="444"/>
        <end position="541"/>
    </location>
</feature>
<dbReference type="PROSITE" id="PS50011">
    <property type="entry name" value="PROTEIN_KINASE_DOM"/>
    <property type="match status" value="1"/>
</dbReference>
<keyword evidence="8" id="KW-1185">Reference proteome</keyword>
<evidence type="ECO:0000256" key="4">
    <source>
        <dbReference type="PROSITE-ProRule" id="PRU10141"/>
    </source>
</evidence>
<dbReference type="PROSITE" id="PS00107">
    <property type="entry name" value="PROTEIN_KINASE_ATP"/>
    <property type="match status" value="1"/>
</dbReference>
<feature type="compositionally biased region" description="Polar residues" evidence="5">
    <location>
        <begin position="311"/>
        <end position="334"/>
    </location>
</feature>
<dbReference type="Pfam" id="PF00069">
    <property type="entry name" value="Pkinase"/>
    <property type="match status" value="1"/>
</dbReference>
<evidence type="ECO:0000256" key="5">
    <source>
        <dbReference type="SAM" id="MobiDB-lite"/>
    </source>
</evidence>
<dbReference type="InterPro" id="IPR017441">
    <property type="entry name" value="Protein_kinase_ATP_BS"/>
</dbReference>
<feature type="compositionally biased region" description="Basic and acidic residues" evidence="5">
    <location>
        <begin position="344"/>
        <end position="356"/>
    </location>
</feature>
<dbReference type="OrthoDB" id="8693905at2759"/>